<evidence type="ECO:0000313" key="3">
    <source>
        <dbReference type="EMBL" id="KMZ70660.1"/>
    </source>
</evidence>
<evidence type="ECO:0000256" key="1">
    <source>
        <dbReference type="SAM" id="MobiDB-lite"/>
    </source>
</evidence>
<name>A0A0K9PR14_ZOSMR</name>
<dbReference type="Proteomes" id="UP000036987">
    <property type="component" value="Unassembled WGS sequence"/>
</dbReference>
<comment type="caution">
    <text evidence="3">The sequence shown here is derived from an EMBL/GenBank/DDBJ whole genome shotgun (WGS) entry which is preliminary data.</text>
</comment>
<feature type="region of interest" description="Disordered" evidence="1">
    <location>
        <begin position="64"/>
        <end position="108"/>
    </location>
</feature>
<feature type="compositionally biased region" description="Polar residues" evidence="1">
    <location>
        <begin position="716"/>
        <end position="733"/>
    </location>
</feature>
<keyword evidence="4" id="KW-1185">Reference proteome</keyword>
<dbReference type="OMA" id="WPAMVST"/>
<feature type="compositionally biased region" description="Basic and acidic residues" evidence="1">
    <location>
        <begin position="336"/>
        <end position="347"/>
    </location>
</feature>
<feature type="region of interest" description="Disordered" evidence="1">
    <location>
        <begin position="1"/>
        <end position="34"/>
    </location>
</feature>
<organism evidence="3 4">
    <name type="scientific">Zostera marina</name>
    <name type="common">Eelgrass</name>
    <dbReference type="NCBI Taxonomy" id="29655"/>
    <lineage>
        <taxon>Eukaryota</taxon>
        <taxon>Viridiplantae</taxon>
        <taxon>Streptophyta</taxon>
        <taxon>Embryophyta</taxon>
        <taxon>Tracheophyta</taxon>
        <taxon>Spermatophyta</taxon>
        <taxon>Magnoliopsida</taxon>
        <taxon>Liliopsida</taxon>
        <taxon>Zosteraceae</taxon>
        <taxon>Zostera</taxon>
    </lineage>
</organism>
<feature type="region of interest" description="Disordered" evidence="1">
    <location>
        <begin position="168"/>
        <end position="206"/>
    </location>
</feature>
<dbReference type="EMBL" id="LFYR01000718">
    <property type="protein sequence ID" value="KMZ70660.1"/>
    <property type="molecule type" value="Genomic_DNA"/>
</dbReference>
<dbReference type="Pfam" id="PF08729">
    <property type="entry name" value="HUN"/>
    <property type="match status" value="1"/>
</dbReference>
<dbReference type="GO" id="GO:0005634">
    <property type="term" value="C:nucleus"/>
    <property type="evidence" value="ECO:0000318"/>
    <property type="project" value="GO_Central"/>
</dbReference>
<dbReference type="PANTHER" id="PTHR21669:SF28">
    <property type="entry name" value="YEMANUCLEIN"/>
    <property type="match status" value="1"/>
</dbReference>
<dbReference type="InterPro" id="IPR014840">
    <property type="entry name" value="HRD"/>
</dbReference>
<feature type="compositionally biased region" description="Low complexity" evidence="1">
    <location>
        <begin position="9"/>
        <end position="34"/>
    </location>
</feature>
<sequence length="770" mass="85846">MEEKGAVTVVAPSVPQPRVSSPTTTVTVSAPSSTMSEIQSRRFRVALTPGDTTIVSWKKLLKGAAKGNGGSCSDAPSQAVGSGISSDVKADQPVEGEKNDGQPPSHRFSAVIEKIERLYMGNESSDDEEFGDVPDDDQYDTDDSFIDDDELNDYFQVDKSEMKHNGFFVNRGKLERRERSSSPNTTSKKRRRKDSMQTPCEKVDCNMPTDHVHIRNVKMKAAARNAPLIEKKLQNSPSMHHGDPQQERNFVKKKSTMNMGSDKKKTGSSMNINACSYSKHHKDLVNSVPVKDFKKQMSSIQSRDVASKSRVIEEPINSGNEVSRGKGNMYQVETHIKSSKDGNDMSKKYRHRDSNGNNNLPDLNSPGTGSHYSNMSERSKQVKESGVIKPKGTTLDRAIQELEKVVTEYRPQKADVKEADGLQGVKKRLPVEVKHKLAKVARLADRQGRLTSQPFLDRLMSILGHLVQLKTLKRNMKEMVELGLSVKRAKDDKFQKIKKDVIEMIKKSKVTEQQTSLSADFQETPSERTLKSRYLMDVGIEDKICDLYDLYVEGMDEDKGPQARKLYVELAELWPAGYMDNLGIKDAVYRAKERKRANYKQKYKIREDERAKRKRHDYRMADNARLKTHASVGPEKSAVDSSGKLHLLAQRVGSSHITSPSSKMSEPVPSSNGMDIFHAIKHHEKVQGGTSSIASDEASKAIIAAKKKSRRKTDTDSGTVIHTQSMKLPSSHQSDLKEKSQRLPTKASECVPGVIALPSATLNAPPKQPN</sequence>
<feature type="region of interest" description="Disordered" evidence="1">
    <location>
        <begin position="234"/>
        <end position="270"/>
    </location>
</feature>
<dbReference type="AlphaFoldDB" id="A0A0K9PR14"/>
<reference evidence="4" key="1">
    <citation type="journal article" date="2016" name="Nature">
        <title>The genome of the seagrass Zostera marina reveals angiosperm adaptation to the sea.</title>
        <authorList>
            <person name="Olsen J.L."/>
            <person name="Rouze P."/>
            <person name="Verhelst B."/>
            <person name="Lin Y.-C."/>
            <person name="Bayer T."/>
            <person name="Collen J."/>
            <person name="Dattolo E."/>
            <person name="De Paoli E."/>
            <person name="Dittami S."/>
            <person name="Maumus F."/>
            <person name="Michel G."/>
            <person name="Kersting A."/>
            <person name="Lauritano C."/>
            <person name="Lohaus R."/>
            <person name="Toepel M."/>
            <person name="Tonon T."/>
            <person name="Vanneste K."/>
            <person name="Amirebrahimi M."/>
            <person name="Brakel J."/>
            <person name="Bostroem C."/>
            <person name="Chovatia M."/>
            <person name="Grimwood J."/>
            <person name="Jenkins J.W."/>
            <person name="Jueterbock A."/>
            <person name="Mraz A."/>
            <person name="Stam W.T."/>
            <person name="Tice H."/>
            <person name="Bornberg-Bauer E."/>
            <person name="Green P.J."/>
            <person name="Pearson G.A."/>
            <person name="Procaccini G."/>
            <person name="Duarte C.M."/>
            <person name="Schmutz J."/>
            <person name="Reusch T.B.H."/>
            <person name="Van de Peer Y."/>
        </authorList>
    </citation>
    <scope>NUCLEOTIDE SEQUENCE [LARGE SCALE GENOMIC DNA]</scope>
    <source>
        <strain evidence="4">cv. Finnish</strain>
    </source>
</reference>
<evidence type="ECO:0000259" key="2">
    <source>
        <dbReference type="Pfam" id="PF08729"/>
    </source>
</evidence>
<feature type="domain" description="Hpc2-related" evidence="2">
    <location>
        <begin position="133"/>
        <end position="175"/>
    </location>
</feature>
<accession>A0A0K9PR14</accession>
<gene>
    <name evidence="3" type="ORF">ZOSMA_196G00090</name>
</gene>
<feature type="compositionally biased region" description="Polar residues" evidence="1">
    <location>
        <begin position="74"/>
        <end position="85"/>
    </location>
</feature>
<feature type="region of interest" description="Disordered" evidence="1">
    <location>
        <begin position="336"/>
        <end position="387"/>
    </location>
</feature>
<feature type="compositionally biased region" description="Basic and acidic residues" evidence="1">
    <location>
        <begin position="88"/>
        <end position="100"/>
    </location>
</feature>
<evidence type="ECO:0000313" key="4">
    <source>
        <dbReference type="Proteomes" id="UP000036987"/>
    </source>
</evidence>
<protein>
    <submittedName>
        <fullName evidence="3">Wound-responsive protein-like protein</fullName>
    </submittedName>
</protein>
<feature type="compositionally biased region" description="Acidic residues" evidence="1">
    <location>
        <begin position="124"/>
        <end position="146"/>
    </location>
</feature>
<feature type="region of interest" description="Disordered" evidence="1">
    <location>
        <begin position="704"/>
        <end position="750"/>
    </location>
</feature>
<dbReference type="GO" id="GO:0006325">
    <property type="term" value="P:chromatin organization"/>
    <property type="evidence" value="ECO:0000318"/>
    <property type="project" value="GO_Central"/>
</dbReference>
<feature type="region of interest" description="Disordered" evidence="1">
    <location>
        <begin position="122"/>
        <end position="146"/>
    </location>
</feature>
<dbReference type="PANTHER" id="PTHR21669">
    <property type="entry name" value="CAPZ-INTERACTING PROTEIN AND RELATED PROTEINS"/>
    <property type="match status" value="1"/>
</dbReference>
<feature type="compositionally biased region" description="Basic and acidic residues" evidence="1">
    <location>
        <begin position="240"/>
        <end position="250"/>
    </location>
</feature>
<proteinExistence type="predicted"/>
<dbReference type="OrthoDB" id="68076at2759"/>
<feature type="compositionally biased region" description="Polar residues" evidence="1">
    <location>
        <begin position="355"/>
        <end position="376"/>
    </location>
</feature>